<dbReference type="OrthoDB" id="5946976at2759"/>
<dbReference type="InterPro" id="IPR012338">
    <property type="entry name" value="Beta-lactam/transpept-like"/>
</dbReference>
<feature type="chain" id="PRO_5043803679" evidence="2">
    <location>
        <begin position="21"/>
        <end position="618"/>
    </location>
</feature>
<evidence type="ECO:0000313" key="3">
    <source>
        <dbReference type="EMBL" id="CAH1799657.1"/>
    </source>
</evidence>
<protein>
    <submittedName>
        <fullName evidence="3">Uncharacterized protein</fullName>
    </submittedName>
</protein>
<dbReference type="AlphaFoldDB" id="A0A8J1TBM9"/>
<dbReference type="Pfam" id="PF00144">
    <property type="entry name" value="Beta-lactamase"/>
    <property type="match status" value="1"/>
</dbReference>
<keyword evidence="4" id="KW-1185">Reference proteome</keyword>
<dbReference type="SUPFAM" id="SSF56601">
    <property type="entry name" value="beta-lactamase/transpeptidase-like"/>
    <property type="match status" value="1"/>
</dbReference>
<name>A0A8J1TBM9_OWEFU</name>
<evidence type="ECO:0000256" key="1">
    <source>
        <dbReference type="SAM" id="MobiDB-lite"/>
    </source>
</evidence>
<reference evidence="3" key="1">
    <citation type="submission" date="2022-03" db="EMBL/GenBank/DDBJ databases">
        <authorList>
            <person name="Martin C."/>
        </authorList>
    </citation>
    <scope>NUCLEOTIDE SEQUENCE</scope>
</reference>
<dbReference type="EMBL" id="CAIIXF020000011">
    <property type="protein sequence ID" value="CAH1799657.1"/>
    <property type="molecule type" value="Genomic_DNA"/>
</dbReference>
<dbReference type="Proteomes" id="UP000749559">
    <property type="component" value="Unassembled WGS sequence"/>
</dbReference>
<feature type="compositionally biased region" description="Pro residues" evidence="1">
    <location>
        <begin position="600"/>
        <end position="618"/>
    </location>
</feature>
<sequence>MKIILEVLSMVFLVFHGTIAQPFTPDEIDRIDNFMLEAMDCFGYTGLMVSMVRGGQTVFARGYGKAEDYGEDLLDIDATPQTIFPIASCSKHFTGTILGHVIENTNYTWDTPIYNILKDYGEDVHFNDIHRTREMTLRDMLAHRHGIPGHDIILAADTFSREEMVQRIRFFRPTSPIRNNWDYNNILYGLAAYVGEKITGKTWDDLLKEEFWDKLGMTSTSTLLLGNRTNYEGFARAHVNLLGDTILGPLDMGTFSGVARGAAGAGGVAISAEDMGKWMNFQMGANDFDDIINPLIFDDVRGSSSLTRRFIGPGSVVPRREFYSGSDRYSLGFHSGWWRGHPSFTHSGSLVMYTSHMGLLPYANIGVASAINNPGSGMSQIRQFGYDMLLGLEPVMNITRACGDMRRQALEDEQEEDDYEDYGLKMGLQTVIKSLGNLNLQKMQKKIKEKSKLGVPLTSDGDLNKLFEAIGNMKPGAKKIARSKKHRVRRQGERPLEDYTGTFGNFAYGNVTIALYPDDPDDAFDGDLLLIYSWIELTLDRSEENPDHFDLSLLGLIEPFEFPVSFSARGPSGAIDTAEIPLDPRDGPYTYTRDLKFADAPPPDSVECPTPAPCGPGN</sequence>
<feature type="region of interest" description="Disordered" evidence="1">
    <location>
        <begin position="575"/>
        <end position="618"/>
    </location>
</feature>
<evidence type="ECO:0000313" key="4">
    <source>
        <dbReference type="Proteomes" id="UP000749559"/>
    </source>
</evidence>
<evidence type="ECO:0000256" key="2">
    <source>
        <dbReference type="SAM" id="SignalP"/>
    </source>
</evidence>
<feature type="signal peptide" evidence="2">
    <location>
        <begin position="1"/>
        <end position="20"/>
    </location>
</feature>
<dbReference type="PANTHER" id="PTHR46825">
    <property type="entry name" value="D-ALANYL-D-ALANINE-CARBOXYPEPTIDASE/ENDOPEPTIDASE AMPH"/>
    <property type="match status" value="1"/>
</dbReference>
<dbReference type="InterPro" id="IPR001466">
    <property type="entry name" value="Beta-lactam-related"/>
</dbReference>
<accession>A0A8J1TBM9</accession>
<comment type="caution">
    <text evidence="3">The sequence shown here is derived from an EMBL/GenBank/DDBJ whole genome shotgun (WGS) entry which is preliminary data.</text>
</comment>
<proteinExistence type="predicted"/>
<dbReference type="InterPro" id="IPR050491">
    <property type="entry name" value="AmpC-like"/>
</dbReference>
<dbReference type="Gene3D" id="3.40.710.10">
    <property type="entry name" value="DD-peptidase/beta-lactamase superfamily"/>
    <property type="match status" value="1"/>
</dbReference>
<organism evidence="3 4">
    <name type="scientific">Owenia fusiformis</name>
    <name type="common">Polychaete worm</name>
    <dbReference type="NCBI Taxonomy" id="6347"/>
    <lineage>
        <taxon>Eukaryota</taxon>
        <taxon>Metazoa</taxon>
        <taxon>Spiralia</taxon>
        <taxon>Lophotrochozoa</taxon>
        <taxon>Annelida</taxon>
        <taxon>Polychaeta</taxon>
        <taxon>Sedentaria</taxon>
        <taxon>Canalipalpata</taxon>
        <taxon>Sabellida</taxon>
        <taxon>Oweniida</taxon>
        <taxon>Oweniidae</taxon>
        <taxon>Owenia</taxon>
    </lineage>
</organism>
<keyword evidence="2" id="KW-0732">Signal</keyword>
<gene>
    <name evidence="3" type="ORF">OFUS_LOCUS23640</name>
</gene>
<dbReference type="PANTHER" id="PTHR46825:SF15">
    <property type="entry name" value="BETA-LACTAMASE-RELATED DOMAIN-CONTAINING PROTEIN"/>
    <property type="match status" value="1"/>
</dbReference>